<dbReference type="Proteomes" id="UP001138768">
    <property type="component" value="Unassembled WGS sequence"/>
</dbReference>
<name>A0A9X1B4G1_9GAMM</name>
<dbReference type="InterPro" id="IPR029058">
    <property type="entry name" value="AB_hydrolase_fold"/>
</dbReference>
<dbReference type="SUPFAM" id="SSF53474">
    <property type="entry name" value="alpha/beta-Hydrolases"/>
    <property type="match status" value="1"/>
</dbReference>
<keyword evidence="3" id="KW-1185">Reference proteome</keyword>
<evidence type="ECO:0000313" key="2">
    <source>
        <dbReference type="EMBL" id="MBK1618706.1"/>
    </source>
</evidence>
<comment type="caution">
    <text evidence="2">The sequence shown here is derived from an EMBL/GenBank/DDBJ whole genome shotgun (WGS) entry which is preliminary data.</text>
</comment>
<dbReference type="InterPro" id="IPR000073">
    <property type="entry name" value="AB_hydrolase_1"/>
</dbReference>
<reference evidence="2 3" key="1">
    <citation type="journal article" date="2020" name="Microorganisms">
        <title>Osmotic Adaptation and Compatible Solute Biosynthesis of Phototrophic Bacteria as Revealed from Genome Analyses.</title>
        <authorList>
            <person name="Imhoff J.F."/>
            <person name="Rahn T."/>
            <person name="Kunzel S."/>
            <person name="Keller A."/>
            <person name="Neulinger S.C."/>
        </authorList>
    </citation>
    <scope>NUCLEOTIDE SEQUENCE [LARGE SCALE GENOMIC DNA]</scope>
    <source>
        <strain evidence="2 3">DSM 25653</strain>
    </source>
</reference>
<dbReference type="PANTHER" id="PTHR43433">
    <property type="entry name" value="HYDROLASE, ALPHA/BETA FOLD FAMILY PROTEIN"/>
    <property type="match status" value="1"/>
</dbReference>
<dbReference type="Pfam" id="PF00561">
    <property type="entry name" value="Abhydrolase_1"/>
    <property type="match status" value="1"/>
</dbReference>
<dbReference type="PANTHER" id="PTHR43433:SF10">
    <property type="entry name" value="AB HYDROLASE-1 DOMAIN-CONTAINING PROTEIN"/>
    <property type="match status" value="1"/>
</dbReference>
<gene>
    <name evidence="2" type="ORF">CKO42_09720</name>
</gene>
<proteinExistence type="predicted"/>
<accession>A0A9X1B4G1</accession>
<protein>
    <recommendedName>
        <fullName evidence="1">AB hydrolase-1 domain-containing protein</fullName>
    </recommendedName>
</protein>
<evidence type="ECO:0000313" key="3">
    <source>
        <dbReference type="Proteomes" id="UP001138768"/>
    </source>
</evidence>
<organism evidence="2 3">
    <name type="scientific">Lamprobacter modestohalophilus</name>
    <dbReference type="NCBI Taxonomy" id="1064514"/>
    <lineage>
        <taxon>Bacteria</taxon>
        <taxon>Pseudomonadati</taxon>
        <taxon>Pseudomonadota</taxon>
        <taxon>Gammaproteobacteria</taxon>
        <taxon>Chromatiales</taxon>
        <taxon>Chromatiaceae</taxon>
        <taxon>Lamprobacter</taxon>
    </lineage>
</organism>
<dbReference type="Gene3D" id="3.40.50.1820">
    <property type="entry name" value="alpha/beta hydrolase"/>
    <property type="match status" value="1"/>
</dbReference>
<dbReference type="AlphaFoldDB" id="A0A9X1B4G1"/>
<dbReference type="InterPro" id="IPR050471">
    <property type="entry name" value="AB_hydrolase"/>
</dbReference>
<evidence type="ECO:0000259" key="1">
    <source>
        <dbReference type="Pfam" id="PF00561"/>
    </source>
</evidence>
<dbReference type="EMBL" id="NRRY01000013">
    <property type="protein sequence ID" value="MBK1618706.1"/>
    <property type="molecule type" value="Genomic_DNA"/>
</dbReference>
<dbReference type="RefSeq" id="WP_200242894.1">
    <property type="nucleotide sequence ID" value="NZ_NRRY01000013.1"/>
</dbReference>
<sequence>MPSNAPPLDQLELAITASGRRVAFSQLGDREGTPIIYAHGFPSSRREAWLVHTAACAVGARIISIDRPGYGDSDQAPDRNISDWPDDVLLIADQLGLKRFALLGVSGGGPYVLACAWRLGQSLAQPESQDRKGRITSCALVCPLGPIYRDEQLEQMHWAARMNLRIGQQAQWLGDLVFGGPTTMLLEHWPSLVENTRSLAAPAADRAVLADPETAAILNRTIADAMRNGAPGARRDLHLYTHDWGIPFQQIDLPIRIWHGQADGTVPIEHARWYAKQLPNASLTELPGEGHYSVPFRHSRQILSELIKPAA</sequence>
<feature type="domain" description="AB hydrolase-1" evidence="1">
    <location>
        <begin position="34"/>
        <end position="294"/>
    </location>
</feature>